<protein>
    <recommendedName>
        <fullName evidence="3">PWI domain-containing protein</fullName>
    </recommendedName>
</protein>
<dbReference type="Gene3D" id="1.20.1390.10">
    <property type="entry name" value="PWI domain"/>
    <property type="match status" value="1"/>
</dbReference>
<dbReference type="PANTHER" id="PTHR23148:SF0">
    <property type="entry name" value="SERINE_ARGININE REPETITIVE MATRIX PROTEIN 1"/>
    <property type="match status" value="1"/>
</dbReference>
<dbReference type="EMBL" id="JBEFKJ010000001">
    <property type="protein sequence ID" value="KAL2048427.1"/>
    <property type="molecule type" value="Genomic_DNA"/>
</dbReference>
<accession>A0ABR4ARU4</accession>
<dbReference type="InterPro" id="IPR036483">
    <property type="entry name" value="PWI_dom_sf"/>
</dbReference>
<reference evidence="4 5" key="1">
    <citation type="submission" date="2024-09" db="EMBL/GenBank/DDBJ databases">
        <title>Rethinking Asexuality: The Enigmatic Case of Functional Sexual Genes in Lepraria (Stereocaulaceae).</title>
        <authorList>
            <person name="Doellman M."/>
            <person name="Sun Y."/>
            <person name="Barcenas-Pena A."/>
            <person name="Lumbsch H.T."/>
            <person name="Grewe F."/>
        </authorList>
    </citation>
    <scope>NUCLEOTIDE SEQUENCE [LARGE SCALE GENOMIC DNA]</scope>
    <source>
        <strain evidence="4 5">Mercado 3170</strain>
    </source>
</reference>
<sequence>MASSVDAKLLKSTKFPTEFSQKVDMKKVNVEVMKKWIAGKISEILGNEDDVVIELCFNLLEGSRFPDIKVLQIQLTGFLDKDTPKFCKELWLLCLSAQSNPQGVPKELLEAKKLELIQEKAGKRNAARSRKSNGTETLIAFAKESAEKEDGAEVGATEPTTTTGGPHEILGRHLLDAEAHLLAFAVLHLDATSIPTFLAAGAVARQMRDGVDLPLQEDQGPFHLHDRAQELLHDEDTEETTHHDQGDVDTPQADLELPHAGAMIEIEKEEVSDVVMIEIDP</sequence>
<name>A0ABR4ARU4_9LECA</name>
<evidence type="ECO:0000256" key="2">
    <source>
        <dbReference type="SAM" id="MobiDB-lite"/>
    </source>
</evidence>
<evidence type="ECO:0000256" key="1">
    <source>
        <dbReference type="ARBA" id="ARBA00022664"/>
    </source>
</evidence>
<organism evidence="4 5">
    <name type="scientific">Stereocaulon virgatum</name>
    <dbReference type="NCBI Taxonomy" id="373712"/>
    <lineage>
        <taxon>Eukaryota</taxon>
        <taxon>Fungi</taxon>
        <taxon>Dikarya</taxon>
        <taxon>Ascomycota</taxon>
        <taxon>Pezizomycotina</taxon>
        <taxon>Lecanoromycetes</taxon>
        <taxon>OSLEUM clade</taxon>
        <taxon>Lecanoromycetidae</taxon>
        <taxon>Lecanorales</taxon>
        <taxon>Lecanorineae</taxon>
        <taxon>Stereocaulaceae</taxon>
        <taxon>Stereocaulon</taxon>
    </lineage>
</organism>
<dbReference type="SMART" id="SM00311">
    <property type="entry name" value="PWI"/>
    <property type="match status" value="1"/>
</dbReference>
<dbReference type="InterPro" id="IPR052225">
    <property type="entry name" value="Ser/Arg_repetitive_matrix"/>
</dbReference>
<keyword evidence="1" id="KW-0507">mRNA processing</keyword>
<dbReference type="Pfam" id="PF01480">
    <property type="entry name" value="PWI"/>
    <property type="match status" value="1"/>
</dbReference>
<dbReference type="InterPro" id="IPR002483">
    <property type="entry name" value="PWI_dom"/>
</dbReference>
<comment type="caution">
    <text evidence="4">The sequence shown here is derived from an EMBL/GenBank/DDBJ whole genome shotgun (WGS) entry which is preliminary data.</text>
</comment>
<gene>
    <name evidence="4" type="ORF">N7G274_000338</name>
</gene>
<dbReference type="PANTHER" id="PTHR23148">
    <property type="entry name" value="SERINE/ARGININE REGULATED NUCLEAR MATRIX PROTEIN"/>
    <property type="match status" value="1"/>
</dbReference>
<feature type="region of interest" description="Disordered" evidence="2">
    <location>
        <begin position="146"/>
        <end position="166"/>
    </location>
</feature>
<evidence type="ECO:0000259" key="3">
    <source>
        <dbReference type="PROSITE" id="PS51025"/>
    </source>
</evidence>
<evidence type="ECO:0000313" key="5">
    <source>
        <dbReference type="Proteomes" id="UP001590950"/>
    </source>
</evidence>
<dbReference type="PROSITE" id="PS51025">
    <property type="entry name" value="PWI"/>
    <property type="match status" value="1"/>
</dbReference>
<feature type="compositionally biased region" description="Low complexity" evidence="2">
    <location>
        <begin position="153"/>
        <end position="166"/>
    </location>
</feature>
<proteinExistence type="predicted"/>
<keyword evidence="5" id="KW-1185">Reference proteome</keyword>
<dbReference type="Proteomes" id="UP001590950">
    <property type="component" value="Unassembled WGS sequence"/>
</dbReference>
<dbReference type="SUPFAM" id="SSF101233">
    <property type="entry name" value="PWI domain"/>
    <property type="match status" value="1"/>
</dbReference>
<feature type="domain" description="PWI" evidence="3">
    <location>
        <begin position="12"/>
        <end position="111"/>
    </location>
</feature>
<evidence type="ECO:0000313" key="4">
    <source>
        <dbReference type="EMBL" id="KAL2048427.1"/>
    </source>
</evidence>